<proteinExistence type="predicted"/>
<protein>
    <submittedName>
        <fullName evidence="3">MCE family protein</fullName>
    </submittedName>
</protein>
<feature type="transmembrane region" description="Helical" evidence="1">
    <location>
        <begin position="7"/>
        <end position="30"/>
    </location>
</feature>
<dbReference type="Proteomes" id="UP000472580">
    <property type="component" value="Unassembled WGS sequence"/>
</dbReference>
<evidence type="ECO:0000313" key="4">
    <source>
        <dbReference type="Proteomes" id="UP000472580"/>
    </source>
</evidence>
<evidence type="ECO:0000313" key="3">
    <source>
        <dbReference type="EMBL" id="MVX56804.1"/>
    </source>
</evidence>
<keyword evidence="1" id="KW-0472">Membrane</keyword>
<keyword evidence="4" id="KW-1185">Reference proteome</keyword>
<keyword evidence="1" id="KW-0812">Transmembrane</keyword>
<dbReference type="InterPro" id="IPR003399">
    <property type="entry name" value="Mce/MlaD"/>
</dbReference>
<sequence length="330" mass="36619">MTKAQRHFWVGSAVILLIAVLIIMLCTVFTPNFFRPKTTVETYFKESINGLSVGSAVSFQGVKIGEVDEILLSSSAYPQNHINLFSDKNSVAVVRMTVYLDKNKLAEQLPKMIEDGLRIQTQLSGITGTLFLSAGYQDPRLYPPEVTEFPWKPAHLYIPSAISLTNEILDNLEQFFSTLQSVKKDMNIGTSRNGLADLRLSLVRLNEIVEGVSPESIKTLLNSAEDWIKTSSETLDEVDVKKINSLLTHLSSAAKEISEATGNRQSQSLVKQLSDTTADFNRMVAQNNYDIRALIVSLVSITQNLSQVTQQWASIPVSSSQEENPFTESP</sequence>
<keyword evidence="1" id="KW-1133">Transmembrane helix</keyword>
<evidence type="ECO:0000256" key="1">
    <source>
        <dbReference type="SAM" id="Phobius"/>
    </source>
</evidence>
<name>A0A6L6YHE3_9BURK</name>
<dbReference type="RefSeq" id="WP_160335237.1">
    <property type="nucleotide sequence ID" value="NZ_CALPCV010000032.1"/>
</dbReference>
<dbReference type="Pfam" id="PF02470">
    <property type="entry name" value="MlaD"/>
    <property type="match status" value="1"/>
</dbReference>
<reference evidence="3 4" key="1">
    <citation type="submission" date="2019-12" db="EMBL/GenBank/DDBJ databases">
        <title>Microbes associate with the intestines of laboratory mice.</title>
        <authorList>
            <person name="Navarre W."/>
            <person name="Wong E."/>
        </authorList>
    </citation>
    <scope>NUCLEOTIDE SEQUENCE [LARGE SCALE GENOMIC DNA]</scope>
    <source>
        <strain evidence="3 4">NM82_D38</strain>
    </source>
</reference>
<accession>A0A6L6YHE3</accession>
<dbReference type="PANTHER" id="PTHR33371">
    <property type="entry name" value="INTERMEMBRANE PHOSPHOLIPID TRANSPORT SYSTEM BINDING PROTEIN MLAD-RELATED"/>
    <property type="match status" value="1"/>
</dbReference>
<organism evidence="3 4">
    <name type="scientific">Parasutterella muris</name>
    <dbReference type="NCBI Taxonomy" id="2565572"/>
    <lineage>
        <taxon>Bacteria</taxon>
        <taxon>Pseudomonadati</taxon>
        <taxon>Pseudomonadota</taxon>
        <taxon>Betaproteobacteria</taxon>
        <taxon>Burkholderiales</taxon>
        <taxon>Sutterellaceae</taxon>
        <taxon>Parasutterella</taxon>
    </lineage>
</organism>
<dbReference type="PANTHER" id="PTHR33371:SF4">
    <property type="entry name" value="INTERMEMBRANE PHOSPHOLIPID TRANSPORT SYSTEM BINDING PROTEIN MLAD"/>
    <property type="match status" value="1"/>
</dbReference>
<feature type="domain" description="Mce/MlaD" evidence="2">
    <location>
        <begin position="37"/>
        <end position="99"/>
    </location>
</feature>
<dbReference type="OrthoDB" id="9806984at2"/>
<dbReference type="EMBL" id="WSRP01000016">
    <property type="protein sequence ID" value="MVX56804.1"/>
    <property type="molecule type" value="Genomic_DNA"/>
</dbReference>
<gene>
    <name evidence="3" type="ORF">E5987_06220</name>
</gene>
<evidence type="ECO:0000259" key="2">
    <source>
        <dbReference type="Pfam" id="PF02470"/>
    </source>
</evidence>
<dbReference type="InterPro" id="IPR052336">
    <property type="entry name" value="MlaD_Phospholipid_Transporter"/>
</dbReference>
<dbReference type="AlphaFoldDB" id="A0A6L6YHE3"/>
<comment type="caution">
    <text evidence="3">The sequence shown here is derived from an EMBL/GenBank/DDBJ whole genome shotgun (WGS) entry which is preliminary data.</text>
</comment>